<keyword evidence="2" id="KW-1185">Reference proteome</keyword>
<organism evidence="1 2">
    <name type="scientific">Effusibacillus consociatus</name>
    <dbReference type="NCBI Taxonomy" id="1117041"/>
    <lineage>
        <taxon>Bacteria</taxon>
        <taxon>Bacillati</taxon>
        <taxon>Bacillota</taxon>
        <taxon>Bacilli</taxon>
        <taxon>Bacillales</taxon>
        <taxon>Alicyclobacillaceae</taxon>
        <taxon>Effusibacillus</taxon>
    </lineage>
</organism>
<evidence type="ECO:0000313" key="1">
    <source>
        <dbReference type="EMBL" id="MFC4767393.1"/>
    </source>
</evidence>
<dbReference type="Proteomes" id="UP001596002">
    <property type="component" value="Unassembled WGS sequence"/>
</dbReference>
<evidence type="ECO:0000313" key="2">
    <source>
        <dbReference type="Proteomes" id="UP001596002"/>
    </source>
</evidence>
<sequence length="154" mass="18167">MAIPGSRSIKWSSVYPWVFRWWLIRSEQICKKKGKLRSRWFRENVMPIGVEHAKKADLVPKELRKHGGLGGLVRRGRTWTTAYVSEMKEKGWLDLHEAAKLLGISYNYARKCASDGRLKTYMSKGIRFTKLEWIEDAKKLLQENREKYRPDLLK</sequence>
<proteinExistence type="predicted"/>
<dbReference type="EMBL" id="JBHSHC010000056">
    <property type="protein sequence ID" value="MFC4767393.1"/>
    <property type="molecule type" value="Genomic_DNA"/>
</dbReference>
<accession>A0ABV9Q076</accession>
<reference evidence="2" key="1">
    <citation type="journal article" date="2019" name="Int. J. Syst. Evol. Microbiol.">
        <title>The Global Catalogue of Microorganisms (GCM) 10K type strain sequencing project: providing services to taxonomists for standard genome sequencing and annotation.</title>
        <authorList>
            <consortium name="The Broad Institute Genomics Platform"/>
            <consortium name="The Broad Institute Genome Sequencing Center for Infectious Disease"/>
            <person name="Wu L."/>
            <person name="Ma J."/>
        </authorList>
    </citation>
    <scope>NUCLEOTIDE SEQUENCE [LARGE SCALE GENOMIC DNA]</scope>
    <source>
        <strain evidence="2">WYCCWR 12678</strain>
    </source>
</reference>
<gene>
    <name evidence="1" type="ORF">ACFO8Q_08455</name>
</gene>
<evidence type="ECO:0008006" key="3">
    <source>
        <dbReference type="Google" id="ProtNLM"/>
    </source>
</evidence>
<protein>
    <recommendedName>
        <fullName evidence="3">Helix-turn-helix domain-containing protein</fullName>
    </recommendedName>
</protein>
<comment type="caution">
    <text evidence="1">The sequence shown here is derived from an EMBL/GenBank/DDBJ whole genome shotgun (WGS) entry which is preliminary data.</text>
</comment>
<name>A0ABV9Q076_9BACL</name>